<evidence type="ECO:0000313" key="2">
    <source>
        <dbReference type="EMBL" id="ORY16681.1"/>
    </source>
</evidence>
<keyword evidence="3" id="KW-1185">Reference proteome</keyword>
<evidence type="ECO:0000256" key="1">
    <source>
        <dbReference type="SAM" id="SignalP"/>
    </source>
</evidence>
<sequence>MKLLFIILSFCFIIKAYSSGQNHTPTDFVLLILSSADENCIIKSKCGPKLDPNTSKPYIFNIADTNSLHNIRVFIYYIIPELRYFSEEEAKIFYENVLFPSAKKAFNEYFGLENYDDFDNMSYDDKIRIKDYITKKIDDMTNRRDVIRELLSSSGNIDKIAFINDGKTKSIYYYGDNSDTNNFYNSFLDYLNDQGTINDFNIEDITLQKDIESYSKNKNNLNLSERIKYRIYNILDKTLNSNNENKLSSYDIQKLVDNFINDIDNIDNIDNKNKEKKLFKNIIGNILSNNNIGDEKNRNNLVNNLYDKLDTNDEGLNNQSLLQILYNIKNYDYENTVDNTNITFKNKIEEIVRNFLIDNGYETLADIDKVISNISKQIYDENFLMNKNIEYTDSKFLNSIGECIINNLEKILYEELDKKDSQLNNKSILKIMNNINSNSKEEHNYESTIENTDITIKNKIEETVRKILNDNSYETLADIDKVISDISKNIYDKNLLMNENAEYTDSKFKDSIRESIIENQRINEHIKNQASSILNKIKETLEKNSKKYLLDIINKESRNGKTYKNIYQRFKDELIKVVNDALGNHQYTNQELAEEIVQKNVNLHKGKNYDRIIESMFYDALNNENDKFNKLNNNIFDMNLIKRTLNDKNMNQEDITKLENMLNNYIDIEEDDKKEIVERMREHKPIGDSFSDKSLKTIIKNILNHKCFSQEFNNNIDNIYFISKDKNGKVKTVHSITNYFDKKIKNINSSGNNGYLEDNEYDLMVKLGAIFVKPNGKDQLLYIPQENNIVLGRADYYNVQGYCYKDPNNPDNISSEKKIKL</sequence>
<keyword evidence="1" id="KW-0732">Signal</keyword>
<feature type="chain" id="PRO_5012779203" evidence="1">
    <location>
        <begin position="19"/>
        <end position="821"/>
    </location>
</feature>
<evidence type="ECO:0000313" key="3">
    <source>
        <dbReference type="Proteomes" id="UP000193920"/>
    </source>
</evidence>
<comment type="caution">
    <text evidence="2">The sequence shown here is derived from an EMBL/GenBank/DDBJ whole genome shotgun (WGS) entry which is preliminary data.</text>
</comment>
<gene>
    <name evidence="2" type="ORF">LY90DRAFT_677418</name>
</gene>
<proteinExistence type="predicted"/>
<name>A0A1Y2A2C5_9FUNG</name>
<dbReference type="Proteomes" id="UP000193920">
    <property type="component" value="Unassembled WGS sequence"/>
</dbReference>
<reference evidence="2 3" key="1">
    <citation type="submission" date="2016-08" db="EMBL/GenBank/DDBJ databases">
        <title>A Parts List for Fungal Cellulosomes Revealed by Comparative Genomics.</title>
        <authorList>
            <consortium name="DOE Joint Genome Institute"/>
            <person name="Haitjema C.H."/>
            <person name="Gilmore S.P."/>
            <person name="Henske J.K."/>
            <person name="Solomon K.V."/>
            <person name="De Groot R."/>
            <person name="Kuo A."/>
            <person name="Mondo S.J."/>
            <person name="Salamov A.A."/>
            <person name="Labutti K."/>
            <person name="Zhao Z."/>
            <person name="Chiniquy J."/>
            <person name="Barry K."/>
            <person name="Brewer H.M."/>
            <person name="Purvine S.O."/>
            <person name="Wright A.T."/>
            <person name="Boxma B."/>
            <person name="Van Alen T."/>
            <person name="Hackstein J.H."/>
            <person name="Baker S.E."/>
            <person name="Grigoriev I.V."/>
            <person name="O'Malley M.A."/>
        </authorList>
    </citation>
    <scope>NUCLEOTIDE SEQUENCE [LARGE SCALE GENOMIC DNA]</scope>
    <source>
        <strain evidence="2 3">G1</strain>
    </source>
</reference>
<protein>
    <submittedName>
        <fullName evidence="2">Uncharacterized protein</fullName>
    </submittedName>
</protein>
<organism evidence="2 3">
    <name type="scientific">Neocallimastix californiae</name>
    <dbReference type="NCBI Taxonomy" id="1754190"/>
    <lineage>
        <taxon>Eukaryota</taxon>
        <taxon>Fungi</taxon>
        <taxon>Fungi incertae sedis</taxon>
        <taxon>Chytridiomycota</taxon>
        <taxon>Chytridiomycota incertae sedis</taxon>
        <taxon>Neocallimastigomycetes</taxon>
        <taxon>Neocallimastigales</taxon>
        <taxon>Neocallimastigaceae</taxon>
        <taxon>Neocallimastix</taxon>
    </lineage>
</organism>
<accession>A0A1Y2A2C5</accession>
<feature type="signal peptide" evidence="1">
    <location>
        <begin position="1"/>
        <end position="18"/>
    </location>
</feature>
<dbReference type="EMBL" id="MCOG01000331">
    <property type="protein sequence ID" value="ORY16681.1"/>
    <property type="molecule type" value="Genomic_DNA"/>
</dbReference>
<dbReference type="AlphaFoldDB" id="A0A1Y2A2C5"/>